<evidence type="ECO:0000256" key="1">
    <source>
        <dbReference type="ARBA" id="ARBA00023015"/>
    </source>
</evidence>
<evidence type="ECO:0000256" key="3">
    <source>
        <dbReference type="ARBA" id="ARBA00023163"/>
    </source>
</evidence>
<keyword evidence="2" id="KW-0238">DNA-binding</keyword>
<evidence type="ECO:0000259" key="4">
    <source>
        <dbReference type="PROSITE" id="PS51118"/>
    </source>
</evidence>
<evidence type="ECO:0000313" key="6">
    <source>
        <dbReference type="Proteomes" id="UP001206128"/>
    </source>
</evidence>
<evidence type="ECO:0000256" key="2">
    <source>
        <dbReference type="ARBA" id="ARBA00023125"/>
    </source>
</evidence>
<name>A0AAE3KEW3_9PSEU</name>
<comment type="caution">
    <text evidence="5">The sequence shown here is derived from an EMBL/GenBank/DDBJ whole genome shotgun (WGS) entry which is preliminary data.</text>
</comment>
<dbReference type="Pfam" id="PF01638">
    <property type="entry name" value="HxlR"/>
    <property type="match status" value="1"/>
</dbReference>
<keyword evidence="6" id="KW-1185">Reference proteome</keyword>
<keyword evidence="1" id="KW-0805">Transcription regulation</keyword>
<dbReference type="Gene3D" id="1.10.10.10">
    <property type="entry name" value="Winged helix-like DNA-binding domain superfamily/Winged helix DNA-binding domain"/>
    <property type="match status" value="1"/>
</dbReference>
<keyword evidence="3" id="KW-0804">Transcription</keyword>
<proteinExistence type="predicted"/>
<sequence length="173" mass="19006">MRQTSFADMQCSLARTLDVAGDWWSPLILRDLYFGMRRFDDIARDLGISRNLLTSRLNALVEHGVVARTQYQDRPPRHHYQLTESGRELVPILMALTAWGDRWATPEGGPPIRFQHTECGHRFTPTVSCSSCARPITADTVALSPGPGARTGPGTALVHEFVPGAEPGGPAEV</sequence>
<feature type="domain" description="HTH hxlR-type" evidence="4">
    <location>
        <begin position="11"/>
        <end position="108"/>
    </location>
</feature>
<dbReference type="EMBL" id="JAMTCK010000002">
    <property type="protein sequence ID" value="MCP2164255.1"/>
    <property type="molecule type" value="Genomic_DNA"/>
</dbReference>
<dbReference type="PANTHER" id="PTHR33204:SF18">
    <property type="entry name" value="TRANSCRIPTIONAL REGULATORY PROTEIN"/>
    <property type="match status" value="1"/>
</dbReference>
<protein>
    <submittedName>
        <fullName evidence="5">Transcriptional regulator, HxlR family</fullName>
    </submittedName>
</protein>
<accession>A0AAE3KEW3</accession>
<dbReference type="AlphaFoldDB" id="A0AAE3KEW3"/>
<dbReference type="RefSeq" id="WP_253767711.1">
    <property type="nucleotide sequence ID" value="NZ_JAMTCK010000002.1"/>
</dbReference>
<reference evidence="5" key="1">
    <citation type="submission" date="2022-06" db="EMBL/GenBank/DDBJ databases">
        <title>Genomic Encyclopedia of Archaeal and Bacterial Type Strains, Phase II (KMG-II): from individual species to whole genera.</title>
        <authorList>
            <person name="Goeker M."/>
        </authorList>
    </citation>
    <scope>NUCLEOTIDE SEQUENCE</scope>
    <source>
        <strain evidence="5">DSM 43935</strain>
    </source>
</reference>
<organism evidence="5 6">
    <name type="scientific">Goodfellowiella coeruleoviolacea</name>
    <dbReference type="NCBI Taxonomy" id="334858"/>
    <lineage>
        <taxon>Bacteria</taxon>
        <taxon>Bacillati</taxon>
        <taxon>Actinomycetota</taxon>
        <taxon>Actinomycetes</taxon>
        <taxon>Pseudonocardiales</taxon>
        <taxon>Pseudonocardiaceae</taxon>
        <taxon>Goodfellowiella</taxon>
    </lineage>
</organism>
<dbReference type="GO" id="GO:0003677">
    <property type="term" value="F:DNA binding"/>
    <property type="evidence" value="ECO:0007669"/>
    <property type="project" value="UniProtKB-KW"/>
</dbReference>
<dbReference type="InterPro" id="IPR036390">
    <property type="entry name" value="WH_DNA-bd_sf"/>
</dbReference>
<dbReference type="InterPro" id="IPR002577">
    <property type="entry name" value="HTH_HxlR"/>
</dbReference>
<gene>
    <name evidence="5" type="ORF">LX83_001095</name>
</gene>
<dbReference type="InterPro" id="IPR011991">
    <property type="entry name" value="ArsR-like_HTH"/>
</dbReference>
<dbReference type="PANTHER" id="PTHR33204">
    <property type="entry name" value="TRANSCRIPTIONAL REGULATOR, MARR FAMILY"/>
    <property type="match status" value="1"/>
</dbReference>
<dbReference type="PROSITE" id="PS51118">
    <property type="entry name" value="HTH_HXLR"/>
    <property type="match status" value="1"/>
</dbReference>
<dbReference type="InterPro" id="IPR036388">
    <property type="entry name" value="WH-like_DNA-bd_sf"/>
</dbReference>
<evidence type="ECO:0000313" key="5">
    <source>
        <dbReference type="EMBL" id="MCP2164255.1"/>
    </source>
</evidence>
<dbReference type="Proteomes" id="UP001206128">
    <property type="component" value="Unassembled WGS sequence"/>
</dbReference>
<dbReference type="SUPFAM" id="SSF46785">
    <property type="entry name" value="Winged helix' DNA-binding domain"/>
    <property type="match status" value="1"/>
</dbReference>
<dbReference type="CDD" id="cd00090">
    <property type="entry name" value="HTH_ARSR"/>
    <property type="match status" value="1"/>
</dbReference>